<keyword evidence="8" id="KW-0807">Transducer</keyword>
<dbReference type="PROSITE" id="PS50885">
    <property type="entry name" value="HAMP"/>
    <property type="match status" value="3"/>
</dbReference>
<comment type="caution">
    <text evidence="13">The sequence shown here is derived from an EMBL/GenBank/DDBJ whole genome shotgun (WGS) entry which is preliminary data.</text>
</comment>
<keyword evidence="4 10" id="KW-0812">Transmembrane</keyword>
<dbReference type="PANTHER" id="PTHR43531:SF11">
    <property type="entry name" value="METHYL-ACCEPTING CHEMOTAXIS PROTEIN 3"/>
    <property type="match status" value="1"/>
</dbReference>
<evidence type="ECO:0000256" key="5">
    <source>
        <dbReference type="ARBA" id="ARBA00022989"/>
    </source>
</evidence>
<feature type="domain" description="Methyl-accepting transducer" evidence="11">
    <location>
        <begin position="728"/>
        <end position="957"/>
    </location>
</feature>
<evidence type="ECO:0000256" key="1">
    <source>
        <dbReference type="ARBA" id="ARBA00004651"/>
    </source>
</evidence>
<evidence type="ECO:0000256" key="7">
    <source>
        <dbReference type="ARBA" id="ARBA00029447"/>
    </source>
</evidence>
<evidence type="ECO:0000313" key="13">
    <source>
        <dbReference type="EMBL" id="MBC3795451.1"/>
    </source>
</evidence>
<dbReference type="CDD" id="cd11386">
    <property type="entry name" value="MCP_signal"/>
    <property type="match status" value="1"/>
</dbReference>
<evidence type="ECO:0000256" key="10">
    <source>
        <dbReference type="SAM" id="Phobius"/>
    </source>
</evidence>
<feature type="domain" description="HAMP" evidence="12">
    <location>
        <begin position="535"/>
        <end position="587"/>
    </location>
</feature>
<dbReference type="Gene3D" id="6.10.340.10">
    <property type="match status" value="1"/>
</dbReference>
<feature type="domain" description="HAMP" evidence="12">
    <location>
        <begin position="626"/>
        <end position="678"/>
    </location>
</feature>
<dbReference type="InterPro" id="IPR033479">
    <property type="entry name" value="dCache_1"/>
</dbReference>
<evidence type="ECO:0000256" key="4">
    <source>
        <dbReference type="ARBA" id="ARBA00022692"/>
    </source>
</evidence>
<evidence type="ECO:0000259" key="11">
    <source>
        <dbReference type="PROSITE" id="PS50111"/>
    </source>
</evidence>
<dbReference type="InterPro" id="IPR003660">
    <property type="entry name" value="HAMP_dom"/>
</dbReference>
<dbReference type="Proteomes" id="UP000653358">
    <property type="component" value="Unassembled WGS sequence"/>
</dbReference>
<dbReference type="Gene3D" id="1.10.287.950">
    <property type="entry name" value="Methyl-accepting chemotaxis protein"/>
    <property type="match status" value="1"/>
</dbReference>
<accession>A0ABR6WFZ3</accession>
<comment type="similarity">
    <text evidence="7">Belongs to the methyl-accepting chemotaxis (MCP) protein family.</text>
</comment>
<sequence>MKSIRLRLITIFTALILVVTSILGVVVLSNFTIVLEKDAHNQLQNLAEVQAKYVGSRRDAELQYMSGLAQNSIILDANVPQDQRVAFLMAEAKRAGYDAYVLADLGGNGVTQNSTGDTVNVADRDYFKAAASGVATASDVTISRVTGQPVVLYATPIYQNGVIAGVLYGRKEGISLSEITKQVTYGETGFGYLINNSGVAVGNSNLDLVTQQFNFATADEENPDYAQLSELVRTKMTTREVGSGDYSFEGKDLLVGYAPVDGSPWIMAVAMNQSELDVEIASVRNIIIAIVAVAIIAGAVAVFFISGSIANPIVATTEELNRLSGFDFRKNKNQKGSKYINRNDEIGAMLKSVASMQKNVQENLINKLKNISQGNLDDEIVMVGENDQVGPALKDTQVAIKTLVNDTHTLVTAAVEGRLSERADVSKYNGDYAKVIDGVNKTLDAVVEPIQEASNVLEAMAKGDLTHSMEGDYRGDYAVIKTSLNKTLNTIKMLVSDTNSLVESAVEGKLDDRADVSKHQGEYAKIVDGVNKTLDAVVEPIKEASSVLEAMAKGDLTHSMDGDYKGDYATVKVSVNKTFDAIKMLASDTNSLVESAVNGDIDARADRSKHNGEYAKIIGGVNATLDAMVAPIQEASIVLEEVANGSLKLRMEGDYRGQHSAIKVALNSTLDFLQGVIDEVSDILNQMANANMAVSIRGDYKGDFEPIKTALNSIIESLNNIFRDINEAADQVSAGSSQVSDGSQMLAQGSTEQAATIEELSSSIDEIADKTKANATRANEANMLSTTAQEKAQKGDKQMRQLQESMNEINQASENISKIIKVIDDIAFQTNILSLNAAVEAARAGEHGKGFAVVAEEVKNLANRSAEAAQETTVLIEGSVKKTEEGTVIADEAAEALQGIVIEVTKAAQLVREIAQASNDQATNIAQINLGVDQVSQVVQGNTATAEESAASSEELSSQAQLLKELISQFRLK</sequence>
<name>A0ABR6WFZ3_9FIRM</name>
<dbReference type="EMBL" id="WJBB01000001">
    <property type="protein sequence ID" value="MBC3795451.1"/>
    <property type="molecule type" value="Genomic_DNA"/>
</dbReference>
<keyword evidence="5 10" id="KW-1133">Transmembrane helix</keyword>
<evidence type="ECO:0000256" key="9">
    <source>
        <dbReference type="SAM" id="Coils"/>
    </source>
</evidence>
<evidence type="ECO:0000313" key="14">
    <source>
        <dbReference type="Proteomes" id="UP000653358"/>
    </source>
</evidence>
<dbReference type="SMART" id="SM00283">
    <property type="entry name" value="MA"/>
    <property type="match status" value="1"/>
</dbReference>
<dbReference type="Pfam" id="PF18947">
    <property type="entry name" value="HAMP_2"/>
    <property type="match status" value="3"/>
</dbReference>
<feature type="transmembrane region" description="Helical" evidence="10">
    <location>
        <begin position="286"/>
        <end position="305"/>
    </location>
</feature>
<dbReference type="CDD" id="cd12912">
    <property type="entry name" value="PDC2_MCP_like"/>
    <property type="match status" value="1"/>
</dbReference>
<evidence type="ECO:0000256" key="6">
    <source>
        <dbReference type="ARBA" id="ARBA00023136"/>
    </source>
</evidence>
<keyword evidence="3" id="KW-0145">Chemotaxis</keyword>
<evidence type="ECO:0000259" key="12">
    <source>
        <dbReference type="PROSITE" id="PS50885"/>
    </source>
</evidence>
<dbReference type="SUPFAM" id="SSF58104">
    <property type="entry name" value="Methyl-accepting chemotaxis protein (MCP) signaling domain"/>
    <property type="match status" value="1"/>
</dbReference>
<dbReference type="Gene3D" id="3.30.450.20">
    <property type="entry name" value="PAS domain"/>
    <property type="match status" value="1"/>
</dbReference>
<dbReference type="SMART" id="SM00304">
    <property type="entry name" value="HAMP"/>
    <property type="match status" value="4"/>
</dbReference>
<keyword evidence="6 10" id="KW-0472">Membrane</keyword>
<feature type="coiled-coil region" evidence="9">
    <location>
        <begin position="792"/>
        <end position="822"/>
    </location>
</feature>
<keyword evidence="14" id="KW-1185">Reference proteome</keyword>
<keyword evidence="2" id="KW-1003">Cell membrane</keyword>
<comment type="subcellular location">
    <subcellularLocation>
        <location evidence="1">Cell membrane</location>
        <topology evidence="1">Multi-pass membrane protein</topology>
    </subcellularLocation>
</comment>
<dbReference type="InterPro" id="IPR051310">
    <property type="entry name" value="MCP_chemotaxis"/>
</dbReference>
<dbReference type="Pfam" id="PF02743">
    <property type="entry name" value="dCache_1"/>
    <property type="match status" value="1"/>
</dbReference>
<organism evidence="13 14">
    <name type="scientific">Acetobacterium tundrae</name>
    <dbReference type="NCBI Taxonomy" id="132932"/>
    <lineage>
        <taxon>Bacteria</taxon>
        <taxon>Bacillati</taxon>
        <taxon>Bacillota</taxon>
        <taxon>Clostridia</taxon>
        <taxon>Eubacteriales</taxon>
        <taxon>Eubacteriaceae</taxon>
        <taxon>Acetobacterium</taxon>
    </lineage>
</organism>
<dbReference type="Gene3D" id="1.20.120.1530">
    <property type="match status" value="3"/>
</dbReference>
<protein>
    <submittedName>
        <fullName evidence="13">HAMP domain-containing protein</fullName>
    </submittedName>
</protein>
<keyword evidence="9" id="KW-0175">Coiled coil</keyword>
<dbReference type="Pfam" id="PF00015">
    <property type="entry name" value="MCPsignal"/>
    <property type="match status" value="1"/>
</dbReference>
<dbReference type="PANTHER" id="PTHR43531">
    <property type="entry name" value="PROTEIN ICFG"/>
    <property type="match status" value="1"/>
</dbReference>
<feature type="domain" description="HAMP" evidence="12">
    <location>
        <begin position="444"/>
        <end position="496"/>
    </location>
</feature>
<reference evidence="13 14" key="1">
    <citation type="journal article" date="2020" name="mSystems">
        <title>Defining Genomic and Predicted Metabolic Features of the Acetobacterium Genus.</title>
        <authorList>
            <person name="Ross D.E."/>
            <person name="Marshall C.W."/>
            <person name="Gulliver D."/>
            <person name="May H.D."/>
            <person name="Norman R.S."/>
        </authorList>
    </citation>
    <scope>NUCLEOTIDE SEQUENCE [LARGE SCALE GENOMIC DNA]</scope>
    <source>
        <strain evidence="13 14">DSM 9173</strain>
    </source>
</reference>
<dbReference type="RefSeq" id="WP_148602150.1">
    <property type="nucleotide sequence ID" value="NZ_RXYB01000001.1"/>
</dbReference>
<dbReference type="InterPro" id="IPR004089">
    <property type="entry name" value="MCPsignal_dom"/>
</dbReference>
<proteinExistence type="inferred from homology"/>
<evidence type="ECO:0000256" key="8">
    <source>
        <dbReference type="PROSITE-ProRule" id="PRU00284"/>
    </source>
</evidence>
<gene>
    <name evidence="13" type="ORF">GH807_00095</name>
</gene>
<dbReference type="CDD" id="cd12914">
    <property type="entry name" value="PDC1_DGC_like"/>
    <property type="match status" value="1"/>
</dbReference>
<evidence type="ECO:0000256" key="2">
    <source>
        <dbReference type="ARBA" id="ARBA00022475"/>
    </source>
</evidence>
<dbReference type="PROSITE" id="PS50111">
    <property type="entry name" value="CHEMOTAXIS_TRANSDUC_2"/>
    <property type="match status" value="1"/>
</dbReference>
<evidence type="ECO:0000256" key="3">
    <source>
        <dbReference type="ARBA" id="ARBA00022500"/>
    </source>
</evidence>